<evidence type="ECO:0000313" key="2">
    <source>
        <dbReference type="EMBL" id="KAG2550785.1"/>
    </source>
</evidence>
<evidence type="ECO:0000256" key="1">
    <source>
        <dbReference type="SAM" id="MobiDB-lite"/>
    </source>
</evidence>
<sequence length="142" mass="14692">MRRRELGARVQTSSSPALDHSAPPAIASSSRAEGSREDRDSGGARSSPQGGGMGQCATRGGGEEGVPGRGAGAAVPVLHLPPLRRHARLLAQVQEDLNVPFSSASPSIIILSGLRPPGNILCNCNINLVVMHRPVPLVHISS</sequence>
<feature type="compositionally biased region" description="Gly residues" evidence="1">
    <location>
        <begin position="49"/>
        <end position="71"/>
    </location>
</feature>
<feature type="region of interest" description="Disordered" evidence="1">
    <location>
        <begin position="1"/>
        <end position="74"/>
    </location>
</feature>
<gene>
    <name evidence="2" type="ORF">PVAP13_9KG316600</name>
</gene>
<protein>
    <submittedName>
        <fullName evidence="2">Uncharacterized protein</fullName>
    </submittedName>
</protein>
<dbReference type="AlphaFoldDB" id="A0A8T0NQE3"/>
<proteinExistence type="predicted"/>
<name>A0A8T0NQE3_PANVG</name>
<accession>A0A8T0NQE3</accession>
<feature type="compositionally biased region" description="Low complexity" evidence="1">
    <location>
        <begin position="21"/>
        <end position="32"/>
    </location>
</feature>
<organism evidence="2 3">
    <name type="scientific">Panicum virgatum</name>
    <name type="common">Blackwell switchgrass</name>
    <dbReference type="NCBI Taxonomy" id="38727"/>
    <lineage>
        <taxon>Eukaryota</taxon>
        <taxon>Viridiplantae</taxon>
        <taxon>Streptophyta</taxon>
        <taxon>Embryophyta</taxon>
        <taxon>Tracheophyta</taxon>
        <taxon>Spermatophyta</taxon>
        <taxon>Magnoliopsida</taxon>
        <taxon>Liliopsida</taxon>
        <taxon>Poales</taxon>
        <taxon>Poaceae</taxon>
        <taxon>PACMAD clade</taxon>
        <taxon>Panicoideae</taxon>
        <taxon>Panicodae</taxon>
        <taxon>Paniceae</taxon>
        <taxon>Panicinae</taxon>
        <taxon>Panicum</taxon>
        <taxon>Panicum sect. Hiantes</taxon>
    </lineage>
</organism>
<feature type="compositionally biased region" description="Basic and acidic residues" evidence="1">
    <location>
        <begin position="33"/>
        <end position="42"/>
    </location>
</feature>
<reference evidence="2" key="1">
    <citation type="submission" date="2020-05" db="EMBL/GenBank/DDBJ databases">
        <title>WGS assembly of Panicum virgatum.</title>
        <authorList>
            <person name="Lovell J.T."/>
            <person name="Jenkins J."/>
            <person name="Shu S."/>
            <person name="Juenger T.E."/>
            <person name="Schmutz J."/>
        </authorList>
    </citation>
    <scope>NUCLEOTIDE SEQUENCE</scope>
    <source>
        <strain evidence="2">AP13</strain>
    </source>
</reference>
<dbReference type="Proteomes" id="UP000823388">
    <property type="component" value="Chromosome 9K"/>
</dbReference>
<keyword evidence="3" id="KW-1185">Reference proteome</keyword>
<evidence type="ECO:0000313" key="3">
    <source>
        <dbReference type="Proteomes" id="UP000823388"/>
    </source>
</evidence>
<dbReference type="EMBL" id="CM029053">
    <property type="protein sequence ID" value="KAG2550785.1"/>
    <property type="molecule type" value="Genomic_DNA"/>
</dbReference>
<comment type="caution">
    <text evidence="2">The sequence shown here is derived from an EMBL/GenBank/DDBJ whole genome shotgun (WGS) entry which is preliminary data.</text>
</comment>